<dbReference type="GO" id="GO:0001046">
    <property type="term" value="F:core promoter sequence-specific DNA binding"/>
    <property type="evidence" value="ECO:0007669"/>
    <property type="project" value="EnsemblFungi"/>
</dbReference>
<feature type="region of interest" description="Disordered" evidence="3">
    <location>
        <begin position="44"/>
        <end position="199"/>
    </location>
</feature>
<dbReference type="PROSITE" id="PS50118">
    <property type="entry name" value="HMG_BOX_2"/>
    <property type="match status" value="2"/>
</dbReference>
<comment type="caution">
    <text evidence="5">The sequence shown here is derived from an EMBL/GenBank/DDBJ whole genome shotgun (WGS) entry which is preliminary data.</text>
</comment>
<dbReference type="GO" id="GO:0003684">
    <property type="term" value="F:damaged DNA binding"/>
    <property type="evidence" value="ECO:0007669"/>
    <property type="project" value="EnsemblFungi"/>
</dbReference>
<dbReference type="GO" id="GO:0071456">
    <property type="term" value="P:cellular response to hypoxia"/>
    <property type="evidence" value="ECO:0007669"/>
    <property type="project" value="EnsemblFungi"/>
</dbReference>
<feature type="domain" description="HMG box" evidence="4">
    <location>
        <begin position="306"/>
        <end position="374"/>
    </location>
</feature>
<dbReference type="SMART" id="SM00398">
    <property type="entry name" value="HMG"/>
    <property type="match status" value="2"/>
</dbReference>
<feature type="compositionally biased region" description="Low complexity" evidence="3">
    <location>
        <begin position="108"/>
        <end position="150"/>
    </location>
</feature>
<feature type="region of interest" description="Disordered" evidence="3">
    <location>
        <begin position="446"/>
        <end position="480"/>
    </location>
</feature>
<feature type="region of interest" description="Disordered" evidence="3">
    <location>
        <begin position="230"/>
        <end position="310"/>
    </location>
</feature>
<dbReference type="CDD" id="cd22011">
    <property type="entry name" value="HMG-box_IXR1-like_rpt1"/>
    <property type="match status" value="1"/>
</dbReference>
<name>A0A0W0CN44_CANGB</name>
<dbReference type="VEuPathDB" id="FungiDB:GVI51_L01793"/>
<feature type="compositionally biased region" description="Low complexity" evidence="3">
    <location>
        <begin position="263"/>
        <end position="274"/>
    </location>
</feature>
<evidence type="ECO:0000313" key="5">
    <source>
        <dbReference type="EMBL" id="KTB01039.1"/>
    </source>
</evidence>
<dbReference type="VEuPathDB" id="FungiDB:GWK60_L05907"/>
<dbReference type="GO" id="GO:0000122">
    <property type="term" value="P:negative regulation of transcription by RNA polymerase II"/>
    <property type="evidence" value="ECO:0007669"/>
    <property type="project" value="EnsemblFungi"/>
</dbReference>
<feature type="compositionally biased region" description="Basic residues" evidence="3">
    <location>
        <begin position="248"/>
        <end position="258"/>
    </location>
</feature>
<feature type="region of interest" description="Disordered" evidence="3">
    <location>
        <begin position="1"/>
        <end position="28"/>
    </location>
</feature>
<keyword evidence="2" id="KW-0539">Nucleus</keyword>
<dbReference type="InterPro" id="IPR050342">
    <property type="entry name" value="HMGB"/>
</dbReference>
<dbReference type="AlphaFoldDB" id="A0A0W0CN44"/>
<dbReference type="Pfam" id="PF00505">
    <property type="entry name" value="HMG_box"/>
    <property type="match status" value="2"/>
</dbReference>
<dbReference type="InterPro" id="IPR009071">
    <property type="entry name" value="HMG_box_dom"/>
</dbReference>
<dbReference type="OrthoDB" id="5550281at2759"/>
<evidence type="ECO:0000313" key="7">
    <source>
        <dbReference type="Proteomes" id="UP000054886"/>
    </source>
</evidence>
<dbReference type="VEuPathDB" id="FungiDB:B1J91_L02013g"/>
<dbReference type="GO" id="GO:2000819">
    <property type="term" value="P:regulation of nucleotide-excision repair"/>
    <property type="evidence" value="ECO:0007669"/>
    <property type="project" value="EnsemblFungi"/>
</dbReference>
<dbReference type="EMBL" id="LLZZ01000020">
    <property type="protein sequence ID" value="KTB12539.1"/>
    <property type="molecule type" value="Genomic_DNA"/>
</dbReference>
<sequence>MNHIPQSGNASGGTGTGNSNSNNNSSLNQQQFQEMMYNSFLNHLNQNKPASGSSGSGSNNAASGNSNTSSGNNATAAALAQQQKYLSSQPQRYYSNPSANMMNDPLAQQSFLQQQQQQMLQQHQLHQMQGGQSSTTASTGNNHTTTNSANYSPQYMHDQLQYHPSGNGSLQYNSNGQPYQYHPQNVSYQQNQQKSSVAQYNQVNQDQSFPYQQQYNQQNMPNNINMQQAQLKAQQRTLQLNQDGTPKVTKKGKGRKPKKQDGAAPTKAPKEPAASQQQGNNANHPKKLSSTQSRIEKRKQLKKQGPKRPSSAYFLFSMSIRNELLQQFPDAKVPELSKLASARWRELSDDEKKPYYDEFRTNWEKYRVLRDEYEKTLPPKRPSGPFIQFTQEIRPIVVKENPDKNLIEITKIIGSKWRDLDPAKKNEYTEMYKKRLKEWEECYPEEAAAHEQSTQTKKGRKKKQDPHAQDNTAITDPSLLNAGNISVGVADLSSMVPKMDSMQ</sequence>
<dbReference type="CDD" id="cd22012">
    <property type="entry name" value="HMG-box_ABF2_IXR1-like_rpt2"/>
    <property type="match status" value="1"/>
</dbReference>
<evidence type="ECO:0000256" key="2">
    <source>
        <dbReference type="PROSITE-ProRule" id="PRU00267"/>
    </source>
</evidence>
<feature type="domain" description="HMG box" evidence="4">
    <location>
        <begin position="379"/>
        <end position="447"/>
    </location>
</feature>
<reference evidence="5 7" key="1">
    <citation type="submission" date="2015-10" db="EMBL/GenBank/DDBJ databases">
        <title>Draft genomes sequences of Candida glabrata isolates 1A, 1B, 2A, 2B, 3A and 3B.</title>
        <authorList>
            <person name="Haavelsrud O.E."/>
            <person name="Gaustad P."/>
        </authorList>
    </citation>
    <scope>NUCLEOTIDE SEQUENCE [LARGE SCALE GENOMIC DNA]</scope>
    <source>
        <strain evidence="5">910700640</strain>
    </source>
</reference>
<dbReference type="SUPFAM" id="SSF47095">
    <property type="entry name" value="HMG-box"/>
    <property type="match status" value="2"/>
</dbReference>
<feature type="compositionally biased region" description="Low complexity" evidence="3">
    <location>
        <begin position="17"/>
        <end position="26"/>
    </location>
</feature>
<dbReference type="PANTHER" id="PTHR48112">
    <property type="entry name" value="HIGH MOBILITY GROUP PROTEIN DSP1"/>
    <property type="match status" value="1"/>
</dbReference>
<evidence type="ECO:0000256" key="3">
    <source>
        <dbReference type="SAM" id="MobiDB-lite"/>
    </source>
</evidence>
<dbReference type="GO" id="GO:0000785">
    <property type="term" value="C:chromatin"/>
    <property type="evidence" value="ECO:0007669"/>
    <property type="project" value="EnsemblFungi"/>
</dbReference>
<feature type="DNA-binding region" description="HMG box" evidence="2">
    <location>
        <begin position="379"/>
        <end position="447"/>
    </location>
</feature>
<accession>A0A0W0CN44</accession>
<feature type="compositionally biased region" description="Low complexity" evidence="3">
    <location>
        <begin position="50"/>
        <end position="78"/>
    </location>
</feature>
<dbReference type="GO" id="GO:0090069">
    <property type="term" value="P:regulation of ribosome biogenesis"/>
    <property type="evidence" value="ECO:0007669"/>
    <property type="project" value="EnsemblFungi"/>
</dbReference>
<keyword evidence="1 2" id="KW-0238">DNA-binding</keyword>
<protein>
    <submittedName>
        <fullName evidence="5">Intrastrand cross-link recognition protein</fullName>
    </submittedName>
</protein>
<feature type="compositionally biased region" description="Polar residues" evidence="3">
    <location>
        <begin position="162"/>
        <end position="199"/>
    </location>
</feature>
<dbReference type="VEuPathDB" id="FungiDB:CAGL0L02013g"/>
<evidence type="ECO:0000256" key="1">
    <source>
        <dbReference type="ARBA" id="ARBA00023125"/>
    </source>
</evidence>
<dbReference type="Proteomes" id="UP000054886">
    <property type="component" value="Unassembled WGS sequence"/>
</dbReference>
<dbReference type="InterPro" id="IPR036910">
    <property type="entry name" value="HMG_box_dom_sf"/>
</dbReference>
<dbReference type="VEuPathDB" id="FungiDB:GW608_L05929"/>
<feature type="compositionally biased region" description="Basic residues" evidence="3">
    <location>
        <begin position="296"/>
        <end position="306"/>
    </location>
</feature>
<dbReference type="EMBL" id="LLZZ01000132">
    <property type="protein sequence ID" value="KTB01039.1"/>
    <property type="molecule type" value="Genomic_DNA"/>
</dbReference>
<feature type="compositionally biased region" description="Polar residues" evidence="3">
    <location>
        <begin position="275"/>
        <end position="293"/>
    </location>
</feature>
<dbReference type="PANTHER" id="PTHR48112:SF22">
    <property type="entry name" value="MITOCHONDRIAL TRANSCRIPTION FACTOR A, ISOFORM B"/>
    <property type="match status" value="1"/>
</dbReference>
<feature type="compositionally biased region" description="Polar residues" evidence="3">
    <location>
        <begin position="231"/>
        <end position="243"/>
    </location>
</feature>
<gene>
    <name evidence="6" type="ORF">AO440_004491</name>
    <name evidence="5" type="ORF">AO440_004515</name>
</gene>
<feature type="DNA-binding region" description="HMG box" evidence="2">
    <location>
        <begin position="306"/>
        <end position="374"/>
    </location>
</feature>
<proteinExistence type="predicted"/>
<feature type="compositionally biased region" description="Polar residues" evidence="3">
    <location>
        <begin position="80"/>
        <end position="101"/>
    </location>
</feature>
<evidence type="ECO:0000313" key="6">
    <source>
        <dbReference type="EMBL" id="KTB12539.1"/>
    </source>
</evidence>
<dbReference type="GO" id="GO:0005634">
    <property type="term" value="C:nucleus"/>
    <property type="evidence" value="ECO:0007669"/>
    <property type="project" value="UniProtKB-UniRule"/>
</dbReference>
<dbReference type="Gene3D" id="1.10.30.10">
    <property type="entry name" value="High mobility group box domain"/>
    <property type="match status" value="2"/>
</dbReference>
<evidence type="ECO:0000259" key="4">
    <source>
        <dbReference type="PROSITE" id="PS50118"/>
    </source>
</evidence>
<organism evidence="5 7">
    <name type="scientific">Candida glabrata</name>
    <name type="common">Yeast</name>
    <name type="synonym">Torulopsis glabrata</name>
    <dbReference type="NCBI Taxonomy" id="5478"/>
    <lineage>
        <taxon>Eukaryota</taxon>
        <taxon>Fungi</taxon>
        <taxon>Dikarya</taxon>
        <taxon>Ascomycota</taxon>
        <taxon>Saccharomycotina</taxon>
        <taxon>Saccharomycetes</taxon>
        <taxon>Saccharomycetales</taxon>
        <taxon>Saccharomycetaceae</taxon>
        <taxon>Nakaseomyces</taxon>
    </lineage>
</organism>